<dbReference type="RefSeq" id="WP_054863578.1">
    <property type="nucleotide sequence ID" value="NZ_MWPH01000003.1"/>
</dbReference>
<sequence length="209" mass="22810">MSSDVHLGGSSEHGPLGDVPTDQYDVLRHPRRVRLLEYLETDTRCSLTELTTALLEHETVDAPMGEARHNVRLTLVHNHLPRLAAAGLLDWDRDDGVKLVEDPVLCPAALSTLLETAADEDELLERVVHPGRLHLLESLASADSAQSLAEIATALAGQVPALPADVEHTKIELHHSHLPALDDVGAIEYDHEEHTIVSTEKTASITLIR</sequence>
<reference evidence="3 4" key="1">
    <citation type="submission" date="2017-02" db="EMBL/GenBank/DDBJ databases">
        <title>Natronthermophilus aegyptiacus gen. nov.,sp. nov., an aerobic, extremely halophilic alkalithermophilic archaeon isolated from the athalassohaline Wadi An Natrun, Egypt.</title>
        <authorList>
            <person name="Zhao B."/>
        </authorList>
    </citation>
    <scope>NUCLEOTIDE SEQUENCE [LARGE SCALE GENOMIC DNA]</scope>
    <source>
        <strain evidence="3 4">CGMCC 1.3597</strain>
    </source>
</reference>
<dbReference type="Proteomes" id="UP000196084">
    <property type="component" value="Unassembled WGS sequence"/>
</dbReference>
<proteinExistence type="predicted"/>
<dbReference type="EMBL" id="MWPH01000003">
    <property type="protein sequence ID" value="OVE83921.1"/>
    <property type="molecule type" value="Genomic_DNA"/>
</dbReference>
<evidence type="ECO:0000313" key="3">
    <source>
        <dbReference type="EMBL" id="OVE83921.1"/>
    </source>
</evidence>
<accession>A0A202E6M8</accession>
<keyword evidence="4" id="KW-1185">Reference proteome</keyword>
<evidence type="ECO:0000256" key="1">
    <source>
        <dbReference type="SAM" id="MobiDB-lite"/>
    </source>
</evidence>
<dbReference type="OrthoDB" id="192898at2157"/>
<evidence type="ECO:0000259" key="2">
    <source>
        <dbReference type="Pfam" id="PF24035"/>
    </source>
</evidence>
<feature type="domain" description="DUF7344" evidence="2">
    <location>
        <begin position="132"/>
        <end position="196"/>
    </location>
</feature>
<comment type="caution">
    <text evidence="3">The sequence shown here is derived from an EMBL/GenBank/DDBJ whole genome shotgun (WGS) entry which is preliminary data.</text>
</comment>
<feature type="region of interest" description="Disordered" evidence="1">
    <location>
        <begin position="1"/>
        <end position="23"/>
    </location>
</feature>
<dbReference type="AlphaFoldDB" id="A0A202E6M8"/>
<dbReference type="InterPro" id="IPR055768">
    <property type="entry name" value="DUF7344"/>
</dbReference>
<organism evidence="3 4">
    <name type="scientific">Natronolimnobius baerhuensis</name>
    <dbReference type="NCBI Taxonomy" id="253108"/>
    <lineage>
        <taxon>Archaea</taxon>
        <taxon>Methanobacteriati</taxon>
        <taxon>Methanobacteriota</taxon>
        <taxon>Stenosarchaea group</taxon>
        <taxon>Halobacteria</taxon>
        <taxon>Halobacteriales</taxon>
        <taxon>Natrialbaceae</taxon>
        <taxon>Natronolimnobius</taxon>
    </lineage>
</organism>
<evidence type="ECO:0000313" key="4">
    <source>
        <dbReference type="Proteomes" id="UP000196084"/>
    </source>
</evidence>
<gene>
    <name evidence="3" type="ORF">B2G88_16045</name>
</gene>
<dbReference type="Pfam" id="PF24035">
    <property type="entry name" value="DUF7344"/>
    <property type="match status" value="2"/>
</dbReference>
<dbReference type="InterPro" id="IPR036388">
    <property type="entry name" value="WH-like_DNA-bd_sf"/>
</dbReference>
<protein>
    <recommendedName>
        <fullName evidence="2">DUF7344 domain-containing protein</fullName>
    </recommendedName>
</protein>
<dbReference type="Gene3D" id="1.10.10.10">
    <property type="entry name" value="Winged helix-like DNA-binding domain superfamily/Winged helix DNA-binding domain"/>
    <property type="match status" value="1"/>
</dbReference>
<name>A0A202E6M8_9EURY</name>
<feature type="domain" description="DUF7344" evidence="2">
    <location>
        <begin position="24"/>
        <end position="97"/>
    </location>
</feature>